<keyword evidence="2" id="KW-0808">Transferase</keyword>
<reference evidence="3" key="1">
    <citation type="submission" date="2017-04" db="EMBL/GenBank/DDBJ databases">
        <authorList>
            <person name="Varghese N."/>
            <person name="Submissions S."/>
        </authorList>
    </citation>
    <scope>NUCLEOTIDE SEQUENCE [LARGE SCALE GENOMIC DNA]</scope>
    <source>
        <strain evidence="3">B4P</strain>
    </source>
</reference>
<dbReference type="Gene3D" id="3.40.50.2000">
    <property type="entry name" value="Glycogen Phosphorylase B"/>
    <property type="match status" value="2"/>
</dbReference>
<dbReference type="Proteomes" id="UP000192903">
    <property type="component" value="Unassembled WGS sequence"/>
</dbReference>
<dbReference type="PANTHER" id="PTHR45947">
    <property type="entry name" value="SULFOQUINOVOSYL TRANSFERASE SQD2"/>
    <property type="match status" value="1"/>
</dbReference>
<dbReference type="Pfam" id="PF13692">
    <property type="entry name" value="Glyco_trans_1_4"/>
    <property type="match status" value="1"/>
</dbReference>
<protein>
    <submittedName>
        <fullName evidence="2">Glycosyltransferase involved in cell wall bisynthesis</fullName>
    </submittedName>
</protein>
<dbReference type="AlphaFoldDB" id="A0A1X7GUQ9"/>
<proteinExistence type="predicted"/>
<name>A0A1X7GUQ9_9HYPH</name>
<dbReference type="CDD" id="cd03814">
    <property type="entry name" value="GT4-like"/>
    <property type="match status" value="1"/>
</dbReference>
<dbReference type="GO" id="GO:0016757">
    <property type="term" value="F:glycosyltransferase activity"/>
    <property type="evidence" value="ECO:0007669"/>
    <property type="project" value="UniProtKB-ARBA"/>
</dbReference>
<organism evidence="2 3">
    <name type="scientific">Xaviernesmea oryzae</name>
    <dbReference type="NCBI Taxonomy" id="464029"/>
    <lineage>
        <taxon>Bacteria</taxon>
        <taxon>Pseudomonadati</taxon>
        <taxon>Pseudomonadota</taxon>
        <taxon>Alphaproteobacteria</taxon>
        <taxon>Hyphomicrobiales</taxon>
        <taxon>Rhizobiaceae</taxon>
        <taxon>Rhizobium/Agrobacterium group</taxon>
        <taxon>Xaviernesmea</taxon>
    </lineage>
</organism>
<dbReference type="Pfam" id="PF13439">
    <property type="entry name" value="Glyco_transf_4"/>
    <property type="match status" value="1"/>
</dbReference>
<gene>
    <name evidence="2" type="ORF">SAMN02982989_4426</name>
</gene>
<accession>A0A1X7GUQ9</accession>
<feature type="domain" description="Glycosyltransferase subfamily 4-like N-terminal" evidence="1">
    <location>
        <begin position="33"/>
        <end position="182"/>
    </location>
</feature>
<evidence type="ECO:0000313" key="2">
    <source>
        <dbReference type="EMBL" id="SMF74763.1"/>
    </source>
</evidence>
<dbReference type="EMBL" id="FXAF01000011">
    <property type="protein sequence ID" value="SMF74763.1"/>
    <property type="molecule type" value="Genomic_DNA"/>
</dbReference>
<dbReference type="PANTHER" id="PTHR45947:SF3">
    <property type="entry name" value="SULFOQUINOVOSYL TRANSFERASE SQD2"/>
    <property type="match status" value="1"/>
</dbReference>
<sequence length="371" mass="40765">MSVSAESLSGPATGSGQFMTRITIVTDAWYPQVNGVVRSIENTNRELALMGVEVMMVTPQDFTNVPCPTYPEIRLSVATYRQVAGAIEASQPTAVHIATEGPLGILARRWCLKNHVPFSTSYHTRFPEYVAARFPIPLRWLHAFVRWFHNAGNGCMVATASLERELSKLGIRNLLRWSRGIDQTVFHPMELDERPFNLPRPIFMTVGRVAVEKNLPAFLDLDLPGSKVVVGDGPARTELQKRYPNVLFTGMKTGEDLARAYAQADVFVFPSKTDTFGNTILEALASGVPVAAYPVTGPVDIIEEGSGAGALNDDLREACLAALKCSRENARKLARNFTWEAASKQFLNNVLIAQGRLPALPRPRNTKPSTA</sequence>
<dbReference type="InterPro" id="IPR028098">
    <property type="entry name" value="Glyco_trans_4-like_N"/>
</dbReference>
<dbReference type="SUPFAM" id="SSF53756">
    <property type="entry name" value="UDP-Glycosyltransferase/glycogen phosphorylase"/>
    <property type="match status" value="1"/>
</dbReference>
<dbReference type="STRING" id="464029.SAMN02982989_4426"/>
<evidence type="ECO:0000259" key="1">
    <source>
        <dbReference type="Pfam" id="PF13439"/>
    </source>
</evidence>
<evidence type="ECO:0000313" key="3">
    <source>
        <dbReference type="Proteomes" id="UP000192903"/>
    </source>
</evidence>
<dbReference type="InterPro" id="IPR050194">
    <property type="entry name" value="Glycosyltransferase_grp1"/>
</dbReference>
<keyword evidence="3" id="KW-1185">Reference proteome</keyword>